<evidence type="ECO:0000256" key="1">
    <source>
        <dbReference type="SAM" id="MobiDB-lite"/>
    </source>
</evidence>
<dbReference type="Proteomes" id="UP000029448">
    <property type="component" value="Unassembled WGS sequence"/>
</dbReference>
<dbReference type="PATRIC" id="fig|104102.7.peg.1793"/>
<evidence type="ECO:0000313" key="2">
    <source>
        <dbReference type="EMBL" id="KGB22944.1"/>
    </source>
</evidence>
<comment type="caution">
    <text evidence="2">The sequence shown here is derived from an EMBL/GenBank/DDBJ whole genome shotgun (WGS) entry which is preliminary data.</text>
</comment>
<feature type="compositionally biased region" description="Low complexity" evidence="1">
    <location>
        <begin position="12"/>
        <end position="34"/>
    </location>
</feature>
<gene>
    <name evidence="2" type="ORF">AtDm6_1813</name>
</gene>
<organism evidence="2 3">
    <name type="scientific">Acetobacter tropicalis</name>
    <dbReference type="NCBI Taxonomy" id="104102"/>
    <lineage>
        <taxon>Bacteria</taxon>
        <taxon>Pseudomonadati</taxon>
        <taxon>Pseudomonadota</taxon>
        <taxon>Alphaproteobacteria</taxon>
        <taxon>Acetobacterales</taxon>
        <taxon>Acetobacteraceae</taxon>
        <taxon>Acetobacter</taxon>
    </lineage>
</organism>
<dbReference type="AlphaFoldDB" id="A0A094YQN5"/>
<dbReference type="GO" id="GO:0044877">
    <property type="term" value="F:protein-containing complex binding"/>
    <property type="evidence" value="ECO:0007669"/>
    <property type="project" value="TreeGrafter"/>
</dbReference>
<dbReference type="Gene3D" id="3.40.50.720">
    <property type="entry name" value="NAD(P)-binding Rossmann-like Domain"/>
    <property type="match status" value="1"/>
</dbReference>
<proteinExistence type="predicted"/>
<dbReference type="InterPro" id="IPR036291">
    <property type="entry name" value="NAD(P)-bd_dom_sf"/>
</dbReference>
<dbReference type="EMBL" id="JOKM01000071">
    <property type="protein sequence ID" value="KGB22944.1"/>
    <property type="molecule type" value="Genomic_DNA"/>
</dbReference>
<evidence type="ECO:0000313" key="3">
    <source>
        <dbReference type="Proteomes" id="UP000029448"/>
    </source>
</evidence>
<feature type="compositionally biased region" description="Basic and acidic residues" evidence="1">
    <location>
        <begin position="1"/>
        <end position="11"/>
    </location>
</feature>
<dbReference type="PANTHER" id="PTHR12126:SF11">
    <property type="entry name" value="NADH DEHYDROGENASE [UBIQUINONE] 1 ALPHA SUBCOMPLEX SUBUNIT 9, MITOCHONDRIAL"/>
    <property type="match status" value="1"/>
</dbReference>
<reference evidence="2 3" key="1">
    <citation type="submission" date="2014-06" db="EMBL/GenBank/DDBJ databases">
        <title>Functional and comparative genomic analyses of the Drosophila gut microbiota identify candidate symbiosis factors.</title>
        <authorList>
            <person name="Newell P.D."/>
            <person name="Chaston J.M."/>
            <person name="Douglas A.E."/>
        </authorList>
    </citation>
    <scope>NUCLEOTIDE SEQUENCE [LARGE SCALE GENOMIC DNA]</scope>
    <source>
        <strain evidence="2 3">DmCS_006</strain>
    </source>
</reference>
<accession>A0A094YQN5</accession>
<dbReference type="STRING" id="104102.AtDm6_1813"/>
<keyword evidence="3" id="KW-1185">Reference proteome</keyword>
<dbReference type="PANTHER" id="PTHR12126">
    <property type="entry name" value="NADH-UBIQUINONE OXIDOREDUCTASE 39 KDA SUBUNIT-RELATED"/>
    <property type="match status" value="1"/>
</dbReference>
<name>A0A094YQN5_9PROT</name>
<dbReference type="SUPFAM" id="SSF51735">
    <property type="entry name" value="NAD(P)-binding Rossmann-fold domains"/>
    <property type="match status" value="1"/>
</dbReference>
<dbReference type="InterPro" id="IPR051207">
    <property type="entry name" value="ComplexI_NDUFA9_subunit"/>
</dbReference>
<feature type="region of interest" description="Disordered" evidence="1">
    <location>
        <begin position="1"/>
        <end position="40"/>
    </location>
</feature>
<sequence>MSQPSDAEKAEGPTSSPQPQPATGQAGAPGQTGSREPVHVIGASGRSGQAVYKALRAQGTPVVPLIRNPAFASGLPGARLIDLTGPTGQLRAALADATAIVCTAHARNIPALLAAAPPSAKLICFGSTRKFTRWPDAHGQGVLRGEKALMASGRTGIILHPTMIYGAQGENNVQRLAALLRFMPVVPLPAGGKALVQPIWQGDVTASILAALDRNWQGPKSLVIAGARAVSYRHFIELVCQAAGLKPRPVLPVPAALLMALARLTPFLPGIPRIDPAEIRRLLEDKNFDITPMETFLGIKPVPLEEGLATLWPTPGL</sequence>
<protein>
    <submittedName>
        <fullName evidence="2">Uncharacterized protein</fullName>
    </submittedName>
</protein>